<feature type="repeat" description="ANK" evidence="3">
    <location>
        <begin position="34"/>
        <end position="66"/>
    </location>
</feature>
<keyword evidence="1" id="KW-0677">Repeat</keyword>
<comment type="caution">
    <text evidence="4">The sequence shown here is derived from an EMBL/GenBank/DDBJ whole genome shotgun (WGS) entry which is preliminary data.</text>
</comment>
<dbReference type="PROSITE" id="PS50297">
    <property type="entry name" value="ANK_REP_REGION"/>
    <property type="match status" value="2"/>
</dbReference>
<keyword evidence="2 3" id="KW-0040">ANK repeat</keyword>
<feature type="repeat" description="ANK" evidence="3">
    <location>
        <begin position="67"/>
        <end position="99"/>
    </location>
</feature>
<dbReference type="InterPro" id="IPR036770">
    <property type="entry name" value="Ankyrin_rpt-contain_sf"/>
</dbReference>
<dbReference type="PROSITE" id="PS50088">
    <property type="entry name" value="ANK_REPEAT"/>
    <property type="match status" value="3"/>
</dbReference>
<dbReference type="AlphaFoldDB" id="A0AA35TH78"/>
<dbReference type="Proteomes" id="UP001174909">
    <property type="component" value="Unassembled WGS sequence"/>
</dbReference>
<dbReference type="Gene3D" id="1.25.40.20">
    <property type="entry name" value="Ankyrin repeat-containing domain"/>
    <property type="match status" value="2"/>
</dbReference>
<name>A0AA35TH78_GEOBA</name>
<organism evidence="4 5">
    <name type="scientific">Geodia barretti</name>
    <name type="common">Barrett's horny sponge</name>
    <dbReference type="NCBI Taxonomy" id="519541"/>
    <lineage>
        <taxon>Eukaryota</taxon>
        <taxon>Metazoa</taxon>
        <taxon>Porifera</taxon>
        <taxon>Demospongiae</taxon>
        <taxon>Heteroscleromorpha</taxon>
        <taxon>Tetractinellida</taxon>
        <taxon>Astrophorina</taxon>
        <taxon>Geodiidae</taxon>
        <taxon>Geodia</taxon>
    </lineage>
</organism>
<evidence type="ECO:0000256" key="1">
    <source>
        <dbReference type="ARBA" id="ARBA00022737"/>
    </source>
</evidence>
<dbReference type="InterPro" id="IPR002110">
    <property type="entry name" value="Ankyrin_rpt"/>
</dbReference>
<gene>
    <name evidence="4" type="ORF">GBAR_LOCUS26503</name>
</gene>
<sequence length="130" mass="14164">MTELHEAASLGDLDRVEEALRRGLDPNEADPEWGDRTPLHIAASKGFKKCVYVLLQAGASTNAVTADGWTPAHFACETGQVQCLQCLISGGCDLTLPDDSCDTPLHVATVYGQRECIDLITERLHNQRTK</sequence>
<dbReference type="Pfam" id="PF12796">
    <property type="entry name" value="Ank_2"/>
    <property type="match status" value="1"/>
</dbReference>
<proteinExistence type="predicted"/>
<dbReference type="SUPFAM" id="SSF48403">
    <property type="entry name" value="Ankyrin repeat"/>
    <property type="match status" value="1"/>
</dbReference>
<evidence type="ECO:0000256" key="2">
    <source>
        <dbReference type="ARBA" id="ARBA00023043"/>
    </source>
</evidence>
<feature type="repeat" description="ANK" evidence="3">
    <location>
        <begin position="1"/>
        <end position="31"/>
    </location>
</feature>
<evidence type="ECO:0000313" key="4">
    <source>
        <dbReference type="EMBL" id="CAI8047939.1"/>
    </source>
</evidence>
<evidence type="ECO:0000256" key="3">
    <source>
        <dbReference type="PROSITE-ProRule" id="PRU00023"/>
    </source>
</evidence>
<dbReference type="SMART" id="SM00248">
    <property type="entry name" value="ANK"/>
    <property type="match status" value="4"/>
</dbReference>
<evidence type="ECO:0000313" key="5">
    <source>
        <dbReference type="Proteomes" id="UP001174909"/>
    </source>
</evidence>
<dbReference type="PANTHER" id="PTHR24201">
    <property type="entry name" value="ANK_REP_REGION DOMAIN-CONTAINING PROTEIN"/>
    <property type="match status" value="1"/>
</dbReference>
<dbReference type="EMBL" id="CASHTH010003686">
    <property type="protein sequence ID" value="CAI8047939.1"/>
    <property type="molecule type" value="Genomic_DNA"/>
</dbReference>
<protein>
    <submittedName>
        <fullName evidence="4">Ankyrin repeat domain-containing protein 66</fullName>
    </submittedName>
</protein>
<accession>A0AA35TH78</accession>
<keyword evidence="5" id="KW-1185">Reference proteome</keyword>
<reference evidence="4" key="1">
    <citation type="submission" date="2023-03" db="EMBL/GenBank/DDBJ databases">
        <authorList>
            <person name="Steffen K."/>
            <person name="Cardenas P."/>
        </authorList>
    </citation>
    <scope>NUCLEOTIDE SEQUENCE</scope>
</reference>
<dbReference type="PANTHER" id="PTHR24201:SF15">
    <property type="entry name" value="ANKYRIN REPEAT DOMAIN-CONTAINING PROTEIN 66"/>
    <property type="match status" value="1"/>
</dbReference>
<dbReference type="InterPro" id="IPR050776">
    <property type="entry name" value="Ank_Repeat/CDKN_Inhibitor"/>
</dbReference>